<evidence type="ECO:0000313" key="1">
    <source>
        <dbReference type="EMBL" id="PST97713.1"/>
    </source>
</evidence>
<accession>A0A2T3HSW3</accession>
<sequence length="76" mass="8283">MEALIIVFIVALAIKVIVKVRAEEKYAAKHGLLGNGYKNKSISNDGRFIDRLGESDNDLSGFANSPVSLDISIFDD</sequence>
<dbReference type="AlphaFoldDB" id="A0A2T3HSW3"/>
<dbReference type="Proteomes" id="UP000241858">
    <property type="component" value="Unassembled WGS sequence"/>
</dbReference>
<evidence type="ECO:0000313" key="2">
    <source>
        <dbReference type="Proteomes" id="UP000241858"/>
    </source>
</evidence>
<protein>
    <submittedName>
        <fullName evidence="1">Uncharacterized protein</fullName>
    </submittedName>
</protein>
<proteinExistence type="predicted"/>
<dbReference type="RefSeq" id="WP_061000792.1">
    <property type="nucleotide sequence ID" value="NZ_LNQZ01000041.1"/>
</dbReference>
<dbReference type="EMBL" id="PYLY01000060">
    <property type="protein sequence ID" value="PST97713.1"/>
    <property type="molecule type" value="Genomic_DNA"/>
</dbReference>
<gene>
    <name evidence="1" type="ORF">C0W81_19070</name>
</gene>
<organism evidence="1 2">
    <name type="scientific">Photobacterium aquimaris</name>
    <dbReference type="NCBI Taxonomy" id="512643"/>
    <lineage>
        <taxon>Bacteria</taxon>
        <taxon>Pseudomonadati</taxon>
        <taxon>Pseudomonadota</taxon>
        <taxon>Gammaproteobacteria</taxon>
        <taxon>Vibrionales</taxon>
        <taxon>Vibrionaceae</taxon>
        <taxon>Photobacterium</taxon>
    </lineage>
</organism>
<name>A0A2T3HSW3_9GAMM</name>
<reference evidence="1 2" key="1">
    <citation type="submission" date="2018-03" db="EMBL/GenBank/DDBJ databases">
        <title>Whole genome sequencing of Histamine producing bacteria.</title>
        <authorList>
            <person name="Butler K."/>
        </authorList>
    </citation>
    <scope>NUCLEOTIDE SEQUENCE [LARGE SCALE GENOMIC DNA]</scope>
    <source>
        <strain evidence="1 2">DSM 23343</strain>
    </source>
</reference>
<comment type="caution">
    <text evidence="1">The sequence shown here is derived from an EMBL/GenBank/DDBJ whole genome shotgun (WGS) entry which is preliminary data.</text>
</comment>